<evidence type="ECO:0000313" key="3">
    <source>
        <dbReference type="Proteomes" id="UP000278789"/>
    </source>
</evidence>
<protein>
    <submittedName>
        <fullName evidence="2">Tail assembly chaperone</fullName>
    </submittedName>
</protein>
<evidence type="ECO:0000313" key="2">
    <source>
        <dbReference type="EMBL" id="AYN57970.1"/>
    </source>
</evidence>
<dbReference type="InterPro" id="IPR055815">
    <property type="entry name" value="DUF7391"/>
</dbReference>
<evidence type="ECO:0000256" key="1">
    <source>
        <dbReference type="SAM" id="MobiDB-lite"/>
    </source>
</evidence>
<reference evidence="2" key="1">
    <citation type="submission" date="2018-09" db="EMBL/GenBank/DDBJ databases">
        <authorList>
            <person name="Bryant B."/>
            <person name="Burch A."/>
            <person name="Dorissaint R."/>
            <person name="Douthitt C."/>
            <person name="Garofalo J."/>
            <person name="Kuiack J."/>
            <person name="Marcillon S."/>
            <person name="Moreno J."/>
            <person name="Norus J."/>
            <person name="Parks M."/>
            <person name="Peroza J."/>
            <person name="Wilse K."/>
            <person name="Wiersma-Koch H."/>
            <person name="D'Elia T."/>
            <person name="Garlena R.A."/>
            <person name="Russell D.A."/>
            <person name="Pope W.H."/>
            <person name="Jacobs-Sera D."/>
            <person name="Hatfull G.F."/>
        </authorList>
    </citation>
    <scope>NUCLEOTIDE SEQUENCE [LARGE SCALE GENOMIC DNA]</scope>
</reference>
<feature type="compositionally biased region" description="Polar residues" evidence="1">
    <location>
        <begin position="350"/>
        <end position="363"/>
    </location>
</feature>
<accession>A0A3G2KG91</accession>
<feature type="region of interest" description="Disordered" evidence="1">
    <location>
        <begin position="337"/>
        <end position="363"/>
    </location>
</feature>
<keyword evidence="3" id="KW-1185">Reference proteome</keyword>
<name>A0A3G2KG91_9CAUD</name>
<dbReference type="EMBL" id="MH834613">
    <property type="protein sequence ID" value="AYN57970.1"/>
    <property type="molecule type" value="Genomic_DNA"/>
</dbReference>
<dbReference type="GeneID" id="55611879"/>
<gene>
    <name evidence="2" type="primary">20</name>
    <name evidence="2" type="ORF">SEA_FOWLMOUTH_20</name>
</gene>
<dbReference type="Pfam" id="PF24117">
    <property type="entry name" value="DUF7391"/>
    <property type="match status" value="1"/>
</dbReference>
<dbReference type="Proteomes" id="UP000278789">
    <property type="component" value="Segment"/>
</dbReference>
<sequence>MSYPGVDPAVLAQVNPVGTQESTAGEPMAPNPLVAKASETMHESALREPVIDQSAVKAAVADMFALQDGWKPKQAVKFVIECPSGQRVLARHLDTMALLEANLIEEIDFFTKRLFPAEMDASGNVIEKPEDAAEASIWTVLKDPEKRCRFLRLMNGLLVTAIERPKIIDDGVEILTDTEGKKHVVEGARLSPEDYEKVFKKKLRPLGPNETYASAVDFADKMAIYSELNKPLAVITPFREEQAISLARMASGESSGGIRPSELYGITWPLAAFYLDRGLYWWSSFVEGRMNEVENAVRNQMKNKRGTDAFVHSARTAAFNKLMGLSVASAYRQPHSFTSSSKGAKPVASQGKSSNFDNSLFGG</sequence>
<dbReference type="KEGG" id="vg:55611879"/>
<organism evidence="2 3">
    <name type="scientific">Mycobacterium phage Fowlmouth</name>
    <dbReference type="NCBI Taxonomy" id="2419978"/>
    <lineage>
        <taxon>Viruses</taxon>
        <taxon>Duplodnaviria</taxon>
        <taxon>Heunggongvirae</taxon>
        <taxon>Uroviricota</taxon>
        <taxon>Caudoviricetes</taxon>
        <taxon>Fowlmouthvirus</taxon>
        <taxon>Fowlmouthvirus fowlmouth</taxon>
    </lineage>
</organism>
<dbReference type="RefSeq" id="YP_009841687.1">
    <property type="nucleotide sequence ID" value="NC_048734.1"/>
</dbReference>
<proteinExistence type="predicted"/>